<comment type="catalytic activity">
    <reaction evidence="2">
        <text>a 3'-end 2',3'-cyclophospho-ribonucleotide-RNA + H2O = a 3'-end 2'-phospho-ribonucleotide-RNA + H(+)</text>
        <dbReference type="Rhea" id="RHEA:11828"/>
        <dbReference type="Rhea" id="RHEA-COMP:10464"/>
        <dbReference type="Rhea" id="RHEA-COMP:17353"/>
        <dbReference type="ChEBI" id="CHEBI:15377"/>
        <dbReference type="ChEBI" id="CHEBI:15378"/>
        <dbReference type="ChEBI" id="CHEBI:83064"/>
        <dbReference type="ChEBI" id="CHEBI:173113"/>
        <dbReference type="EC" id="3.1.4.58"/>
    </reaction>
</comment>
<dbReference type="SUPFAM" id="SSF55144">
    <property type="entry name" value="LigT-like"/>
    <property type="match status" value="1"/>
</dbReference>
<sequence>MTDDLARLFTALWLPADVRDHLADHLAAAGGHAVRGTKPEPVERWHLTLCFHGELPIERQVARLSEVLRGLPAPTLRLRGAGEFHNGPKGVLWAGVEPATPGDGRALHALALAAGADRDRFDPHLTLLRWTGPRPETRSLDTALADYTGPWWTPTELALVRSDRTPSGPHYTSVARLALTC</sequence>
<dbReference type="EC" id="3.1.4.58" evidence="2"/>
<dbReference type="HAMAP" id="MF_01940">
    <property type="entry name" value="RNA_CPDase"/>
    <property type="match status" value="1"/>
</dbReference>
<reference evidence="3 4" key="1">
    <citation type="submission" date="2021-03" db="EMBL/GenBank/DDBJ databases">
        <title>Sequencing the genomes of 1000 actinobacteria strains.</title>
        <authorList>
            <person name="Klenk H.-P."/>
        </authorList>
    </citation>
    <scope>NUCLEOTIDE SEQUENCE [LARGE SCALE GENOMIC DNA]</scope>
    <source>
        <strain evidence="3 4">DSM 44580</strain>
    </source>
</reference>
<comment type="function">
    <text evidence="2">Hydrolyzes RNA 2',3'-cyclic phosphodiester to an RNA 2'-phosphomonoester.</text>
</comment>
<organism evidence="3 4">
    <name type="scientific">Crossiella equi</name>
    <dbReference type="NCBI Taxonomy" id="130796"/>
    <lineage>
        <taxon>Bacteria</taxon>
        <taxon>Bacillati</taxon>
        <taxon>Actinomycetota</taxon>
        <taxon>Actinomycetes</taxon>
        <taxon>Pseudonocardiales</taxon>
        <taxon>Pseudonocardiaceae</taxon>
        <taxon>Crossiella</taxon>
    </lineage>
</organism>
<evidence type="ECO:0000256" key="1">
    <source>
        <dbReference type="ARBA" id="ARBA00022801"/>
    </source>
</evidence>
<evidence type="ECO:0000313" key="4">
    <source>
        <dbReference type="Proteomes" id="UP001519363"/>
    </source>
</evidence>
<feature type="active site" description="Proton donor" evidence="2">
    <location>
        <position position="46"/>
    </location>
</feature>
<dbReference type="NCBIfam" id="TIGR02258">
    <property type="entry name" value="2_5_ligase"/>
    <property type="match status" value="1"/>
</dbReference>
<feature type="short sequence motif" description="HXTX 1" evidence="2">
    <location>
        <begin position="46"/>
        <end position="49"/>
    </location>
</feature>
<dbReference type="InterPro" id="IPR009097">
    <property type="entry name" value="Cyclic_Pdiesterase"/>
</dbReference>
<keyword evidence="3" id="KW-0436">Ligase</keyword>
<keyword evidence="1 2" id="KW-0378">Hydrolase</keyword>
<dbReference type="Pfam" id="PF13563">
    <property type="entry name" value="2_5_RNA_ligase2"/>
    <property type="match status" value="1"/>
</dbReference>
<dbReference type="Proteomes" id="UP001519363">
    <property type="component" value="Unassembled WGS sequence"/>
</dbReference>
<dbReference type="InterPro" id="IPR004175">
    <property type="entry name" value="RNA_CPDase"/>
</dbReference>
<dbReference type="Gene3D" id="3.90.1140.10">
    <property type="entry name" value="Cyclic phosphodiesterase"/>
    <property type="match status" value="1"/>
</dbReference>
<dbReference type="PANTHER" id="PTHR35561">
    <property type="entry name" value="RNA 2',3'-CYCLIC PHOSPHODIESTERASE"/>
    <property type="match status" value="1"/>
</dbReference>
<evidence type="ECO:0000313" key="3">
    <source>
        <dbReference type="EMBL" id="MBP2477178.1"/>
    </source>
</evidence>
<feature type="active site" description="Proton acceptor" evidence="2">
    <location>
        <position position="124"/>
    </location>
</feature>
<dbReference type="EMBL" id="JAGIOO010000001">
    <property type="protein sequence ID" value="MBP2477178.1"/>
    <property type="molecule type" value="Genomic_DNA"/>
</dbReference>
<feature type="short sequence motif" description="HXTX 2" evidence="2">
    <location>
        <begin position="124"/>
        <end position="127"/>
    </location>
</feature>
<comment type="similarity">
    <text evidence="2">Belongs to the 2H phosphoesterase superfamily. ThpR family.</text>
</comment>
<dbReference type="GO" id="GO:0016874">
    <property type="term" value="F:ligase activity"/>
    <property type="evidence" value="ECO:0007669"/>
    <property type="project" value="UniProtKB-KW"/>
</dbReference>
<proteinExistence type="inferred from homology"/>
<comment type="caution">
    <text evidence="3">The sequence shown here is derived from an EMBL/GenBank/DDBJ whole genome shotgun (WGS) entry which is preliminary data.</text>
</comment>
<accession>A0ABS5AKT3</accession>
<dbReference type="PANTHER" id="PTHR35561:SF1">
    <property type="entry name" value="RNA 2',3'-CYCLIC PHOSPHODIESTERASE"/>
    <property type="match status" value="1"/>
</dbReference>
<name>A0ABS5AKT3_9PSEU</name>
<protein>
    <recommendedName>
        <fullName evidence="2">RNA 2',3'-cyclic phosphodiesterase</fullName>
        <shortName evidence="2">RNA 2',3'-CPDase</shortName>
        <ecNumber evidence="2">3.1.4.58</ecNumber>
    </recommendedName>
</protein>
<dbReference type="RefSeq" id="WP_086785272.1">
    <property type="nucleotide sequence ID" value="NZ_JAGIOO010000001.1"/>
</dbReference>
<gene>
    <name evidence="3" type="ORF">JOF53_006050</name>
</gene>
<evidence type="ECO:0000256" key="2">
    <source>
        <dbReference type="HAMAP-Rule" id="MF_01940"/>
    </source>
</evidence>
<keyword evidence="4" id="KW-1185">Reference proteome</keyword>